<dbReference type="EMBL" id="VDEP01000102">
    <property type="protein sequence ID" value="KAA1131721.1"/>
    <property type="molecule type" value="Genomic_DNA"/>
</dbReference>
<comment type="caution">
    <text evidence="2">The sequence shown here is derived from an EMBL/GenBank/DDBJ whole genome shotgun (WGS) entry which is preliminary data.</text>
</comment>
<reference evidence="2 3" key="1">
    <citation type="submission" date="2019-05" db="EMBL/GenBank/DDBJ databases">
        <title>Emergence of the Ug99 lineage of the wheat stem rust pathogen through somatic hybridization.</title>
        <authorList>
            <person name="Li F."/>
            <person name="Upadhyaya N.M."/>
            <person name="Sperschneider J."/>
            <person name="Matny O."/>
            <person name="Nguyen-Phuc H."/>
            <person name="Mago R."/>
            <person name="Raley C."/>
            <person name="Miller M.E."/>
            <person name="Silverstein K.A.T."/>
            <person name="Henningsen E."/>
            <person name="Hirsch C.D."/>
            <person name="Visser B."/>
            <person name="Pretorius Z.A."/>
            <person name="Steffenson B.J."/>
            <person name="Schwessinger B."/>
            <person name="Dodds P.N."/>
            <person name="Figueroa M."/>
        </authorList>
    </citation>
    <scope>NUCLEOTIDE SEQUENCE [LARGE SCALE GENOMIC DNA]</scope>
    <source>
        <strain evidence="2 3">Ug99</strain>
    </source>
</reference>
<dbReference type="AlphaFoldDB" id="A0A5B0S0R8"/>
<name>A0A5B0S0R8_PUCGR</name>
<evidence type="ECO:0000256" key="1">
    <source>
        <dbReference type="SAM" id="MobiDB-lite"/>
    </source>
</evidence>
<feature type="compositionally biased region" description="Polar residues" evidence="1">
    <location>
        <begin position="79"/>
        <end position="98"/>
    </location>
</feature>
<evidence type="ECO:0000313" key="3">
    <source>
        <dbReference type="Proteomes" id="UP000325313"/>
    </source>
</evidence>
<dbReference type="Proteomes" id="UP000325313">
    <property type="component" value="Unassembled WGS sequence"/>
</dbReference>
<accession>A0A5B0S0R8</accession>
<protein>
    <submittedName>
        <fullName evidence="2">Uncharacterized protein</fullName>
    </submittedName>
</protein>
<proteinExistence type="predicted"/>
<sequence>MSRTSNLEEPLDPQETPWSSFIVRLSGFTPDRCKRPLRPLRTLGNRSLASEQPPDPRIQLGTALRPSFDELHPPRPSDPNGSSETIRSGPQILGSSSERPSDRPLTPATPQAIVFYSDRPQDRPFNPGSSQTLGFSSERPQDRPFIPKGSKPSEGPLDGPDHRRRPQRTL</sequence>
<organism evidence="2 3">
    <name type="scientific">Puccinia graminis f. sp. tritici</name>
    <dbReference type="NCBI Taxonomy" id="56615"/>
    <lineage>
        <taxon>Eukaryota</taxon>
        <taxon>Fungi</taxon>
        <taxon>Dikarya</taxon>
        <taxon>Basidiomycota</taxon>
        <taxon>Pucciniomycotina</taxon>
        <taxon>Pucciniomycetes</taxon>
        <taxon>Pucciniales</taxon>
        <taxon>Pucciniaceae</taxon>
        <taxon>Puccinia</taxon>
    </lineage>
</organism>
<gene>
    <name evidence="2" type="ORF">PGTUg99_017373</name>
</gene>
<feature type="region of interest" description="Disordered" evidence="1">
    <location>
        <begin position="29"/>
        <end position="170"/>
    </location>
</feature>
<evidence type="ECO:0000313" key="2">
    <source>
        <dbReference type="EMBL" id="KAA1131721.1"/>
    </source>
</evidence>